<evidence type="ECO:0000313" key="2">
    <source>
        <dbReference type="Proteomes" id="UP001652625"/>
    </source>
</evidence>
<sequence>MNVKHIILILGFVGSSICMPIAEEGSAEEDNKIDLKLKPKSHKEVNGLVAVAPLSLSANVTTTKEVESKFTKSKSVATNNKFSKESNKLHTRCHHHCHCHHEHEHCGHHCCEDHEDHNDECGHDHHHHCDHDDGHDHHEHHHCDCHHDCHGCHQEHCHEEHNPCGHCCDYCCCENEHKK</sequence>
<keyword evidence="2" id="KW-1185">Reference proteome</keyword>
<proteinExistence type="predicted"/>
<organism evidence="2 3">
    <name type="scientific">Hydra vulgaris</name>
    <name type="common">Hydra</name>
    <name type="synonym">Hydra attenuata</name>
    <dbReference type="NCBI Taxonomy" id="6087"/>
    <lineage>
        <taxon>Eukaryota</taxon>
        <taxon>Metazoa</taxon>
        <taxon>Cnidaria</taxon>
        <taxon>Hydrozoa</taxon>
        <taxon>Hydroidolina</taxon>
        <taxon>Anthoathecata</taxon>
        <taxon>Aplanulata</taxon>
        <taxon>Hydridae</taxon>
        <taxon>Hydra</taxon>
    </lineage>
</organism>
<name>A0ABM4CTH7_HYDVU</name>
<gene>
    <name evidence="3" type="primary">LOC101240259</name>
</gene>
<dbReference type="GeneID" id="101240259"/>
<evidence type="ECO:0000313" key="3">
    <source>
        <dbReference type="RefSeq" id="XP_065665228.1"/>
    </source>
</evidence>
<reference evidence="3" key="1">
    <citation type="submission" date="2025-08" db="UniProtKB">
        <authorList>
            <consortium name="RefSeq"/>
        </authorList>
    </citation>
    <scope>IDENTIFICATION</scope>
</reference>
<accession>A0ABM4CTH7</accession>
<feature type="signal peptide" evidence="1">
    <location>
        <begin position="1"/>
        <end position="18"/>
    </location>
</feature>
<feature type="chain" id="PRO_5046450327" evidence="1">
    <location>
        <begin position="19"/>
        <end position="179"/>
    </location>
</feature>
<dbReference type="Proteomes" id="UP001652625">
    <property type="component" value="Chromosome 11"/>
</dbReference>
<evidence type="ECO:0000256" key="1">
    <source>
        <dbReference type="SAM" id="SignalP"/>
    </source>
</evidence>
<protein>
    <submittedName>
        <fullName evidence="3">Zinc transporter ZIP6 isoform X2</fullName>
    </submittedName>
</protein>
<dbReference type="RefSeq" id="XP_065665228.1">
    <property type="nucleotide sequence ID" value="XM_065809156.1"/>
</dbReference>
<keyword evidence="1" id="KW-0732">Signal</keyword>